<keyword evidence="3" id="KW-1185">Reference proteome</keyword>
<dbReference type="GO" id="GO:0005524">
    <property type="term" value="F:ATP binding"/>
    <property type="evidence" value="ECO:0007669"/>
    <property type="project" value="InterPro"/>
</dbReference>
<protein>
    <recommendedName>
        <fullName evidence="1">Protein kinase domain-containing protein</fullName>
    </recommendedName>
</protein>
<dbReference type="InterPro" id="IPR000719">
    <property type="entry name" value="Prot_kinase_dom"/>
</dbReference>
<dbReference type="PANTHER" id="PTHR44329:SF214">
    <property type="entry name" value="PROTEIN KINASE DOMAIN-CONTAINING PROTEIN"/>
    <property type="match status" value="1"/>
</dbReference>
<dbReference type="InterPro" id="IPR051681">
    <property type="entry name" value="Ser/Thr_Kinases-Pseudokinases"/>
</dbReference>
<gene>
    <name evidence="2" type="ORF">NLI96_g4097</name>
</gene>
<sequence>MDQIAQFLPEVPATLDMLEKILLGCYSGQYDLPVASRIDLRLLIVALSKATCIFPPSFLVTSIELTSLQSKFIGGYSSIYRGTCAEKSVALKSLHTSGVDDLRYGQKSVERLIPEVVPWRTLPHPHIVPVIGISRHVDIDSSRPFVVLPWMDNGNARKYVEQFKGQGQIFKSRVNKLLHQTALALSFMHSEDIMHGDLRGANILVDPEGNAMVTDFGRYQSWTAFENLDPSDYVKESGQWTITWKSDVYSFGCVCVKLYSCADPLGRMGDMDIVQMLLKDQVPVPKRPLREGDEMSDTLWSLVDRCLQSKNPSLRPKAHEIADAGIISMI</sequence>
<dbReference type="Pfam" id="PF00069">
    <property type="entry name" value="Pkinase"/>
    <property type="match status" value="1"/>
</dbReference>
<reference evidence="2" key="1">
    <citation type="submission" date="2022-07" db="EMBL/GenBank/DDBJ databases">
        <title>Genome Sequence of Physisporinus lineatus.</title>
        <authorList>
            <person name="Buettner E."/>
        </authorList>
    </citation>
    <scope>NUCLEOTIDE SEQUENCE</scope>
    <source>
        <strain evidence="2">VT162</strain>
    </source>
</reference>
<dbReference type="GO" id="GO:0004674">
    <property type="term" value="F:protein serine/threonine kinase activity"/>
    <property type="evidence" value="ECO:0007669"/>
    <property type="project" value="TreeGrafter"/>
</dbReference>
<dbReference type="PANTHER" id="PTHR44329">
    <property type="entry name" value="SERINE/THREONINE-PROTEIN KINASE TNNI3K-RELATED"/>
    <property type="match status" value="1"/>
</dbReference>
<name>A0AAD5V5G7_9APHY</name>
<accession>A0AAD5V5G7</accession>
<dbReference type="InterPro" id="IPR008266">
    <property type="entry name" value="Tyr_kinase_AS"/>
</dbReference>
<feature type="domain" description="Protein kinase" evidence="1">
    <location>
        <begin position="65"/>
        <end position="327"/>
    </location>
</feature>
<evidence type="ECO:0000259" key="1">
    <source>
        <dbReference type="PROSITE" id="PS50011"/>
    </source>
</evidence>
<dbReference type="AlphaFoldDB" id="A0AAD5V5G7"/>
<comment type="caution">
    <text evidence="2">The sequence shown here is derived from an EMBL/GenBank/DDBJ whole genome shotgun (WGS) entry which is preliminary data.</text>
</comment>
<dbReference type="EMBL" id="JANAWD010000115">
    <property type="protein sequence ID" value="KAJ3486624.1"/>
    <property type="molecule type" value="Genomic_DNA"/>
</dbReference>
<dbReference type="Proteomes" id="UP001212997">
    <property type="component" value="Unassembled WGS sequence"/>
</dbReference>
<dbReference type="SUPFAM" id="SSF56112">
    <property type="entry name" value="Protein kinase-like (PK-like)"/>
    <property type="match status" value="1"/>
</dbReference>
<organism evidence="2 3">
    <name type="scientific">Meripilus lineatus</name>
    <dbReference type="NCBI Taxonomy" id="2056292"/>
    <lineage>
        <taxon>Eukaryota</taxon>
        <taxon>Fungi</taxon>
        <taxon>Dikarya</taxon>
        <taxon>Basidiomycota</taxon>
        <taxon>Agaricomycotina</taxon>
        <taxon>Agaricomycetes</taxon>
        <taxon>Polyporales</taxon>
        <taxon>Meripilaceae</taxon>
        <taxon>Meripilus</taxon>
    </lineage>
</organism>
<evidence type="ECO:0000313" key="3">
    <source>
        <dbReference type="Proteomes" id="UP001212997"/>
    </source>
</evidence>
<evidence type="ECO:0000313" key="2">
    <source>
        <dbReference type="EMBL" id="KAJ3486624.1"/>
    </source>
</evidence>
<dbReference type="PROSITE" id="PS00109">
    <property type="entry name" value="PROTEIN_KINASE_TYR"/>
    <property type="match status" value="1"/>
</dbReference>
<proteinExistence type="predicted"/>
<dbReference type="Gene3D" id="1.10.510.10">
    <property type="entry name" value="Transferase(Phosphotransferase) domain 1"/>
    <property type="match status" value="1"/>
</dbReference>
<dbReference type="InterPro" id="IPR011009">
    <property type="entry name" value="Kinase-like_dom_sf"/>
</dbReference>
<dbReference type="PROSITE" id="PS50011">
    <property type="entry name" value="PROTEIN_KINASE_DOM"/>
    <property type="match status" value="1"/>
</dbReference>